<dbReference type="OrthoDB" id="2691543at2"/>
<accession>A0A0P6W083</accession>
<dbReference type="EMBL" id="LIXZ01000013">
    <property type="protein sequence ID" value="KPL58732.1"/>
    <property type="molecule type" value="Genomic_DNA"/>
</dbReference>
<evidence type="ECO:0000313" key="2">
    <source>
        <dbReference type="Proteomes" id="UP000050398"/>
    </source>
</evidence>
<sequence length="74" mass="8658">MYVGRDMTELSMIPKDEWKESELAFFHHSLQQIVPYLNAEGQSIHREIIEEIENRGGMKRGEADYTHGTKISYD</sequence>
<dbReference type="eggNOG" id="ENOG50335P2">
    <property type="taxonomic scope" value="Bacteria"/>
</dbReference>
<dbReference type="RefSeq" id="WP_060673398.1">
    <property type="nucleotide sequence ID" value="NZ_JBCNGU010000013.1"/>
</dbReference>
<dbReference type="Proteomes" id="UP000050398">
    <property type="component" value="Unassembled WGS sequence"/>
</dbReference>
<reference evidence="1 2" key="1">
    <citation type="submission" date="2015-08" db="EMBL/GenBank/DDBJ databases">
        <title>Draft Genome Sequence of Bacillus vietnamensis UCD-SED5.</title>
        <authorList>
            <person name="Lee R.D."/>
            <person name="Jospin G."/>
            <person name="Lang J.M."/>
            <person name="Coil D.A."/>
            <person name="Eisen J.A."/>
        </authorList>
    </citation>
    <scope>NUCLEOTIDE SEQUENCE [LARGE SCALE GENOMIC DNA]</scope>
    <source>
        <strain evidence="1 2">UCD-SED5</strain>
    </source>
</reference>
<proteinExistence type="predicted"/>
<name>A0A0P6W083_9BACI</name>
<dbReference type="PATRIC" id="fig|218284.4.peg.1296"/>
<dbReference type="AlphaFoldDB" id="A0A0P6W083"/>
<organism evidence="1 2">
    <name type="scientific">Rossellomorea vietnamensis</name>
    <dbReference type="NCBI Taxonomy" id="218284"/>
    <lineage>
        <taxon>Bacteria</taxon>
        <taxon>Bacillati</taxon>
        <taxon>Bacillota</taxon>
        <taxon>Bacilli</taxon>
        <taxon>Bacillales</taxon>
        <taxon>Bacillaceae</taxon>
        <taxon>Rossellomorea</taxon>
    </lineage>
</organism>
<evidence type="ECO:0000313" key="1">
    <source>
        <dbReference type="EMBL" id="KPL58732.1"/>
    </source>
</evidence>
<gene>
    <name evidence="1" type="ORF">AM506_15495</name>
</gene>
<protein>
    <recommendedName>
        <fullName evidence="3">Cytosolic protein</fullName>
    </recommendedName>
</protein>
<comment type="caution">
    <text evidence="1">The sequence shown here is derived from an EMBL/GenBank/DDBJ whole genome shotgun (WGS) entry which is preliminary data.</text>
</comment>
<evidence type="ECO:0008006" key="3">
    <source>
        <dbReference type="Google" id="ProtNLM"/>
    </source>
</evidence>